<dbReference type="EMBL" id="BA000039">
    <property type="protein sequence ID" value="BAC08424.1"/>
    <property type="molecule type" value="Genomic_DNA"/>
</dbReference>
<reference evidence="2 3" key="1">
    <citation type="journal article" date="2002" name="DNA Res.">
        <title>Complete genome structure of the thermophilic cyanobacterium Thermosynechococcus elongatus BP-1.</title>
        <authorList>
            <person name="Nakamura Y."/>
            <person name="Kaneko T."/>
            <person name="Sato S."/>
            <person name="Ikeuchi M."/>
            <person name="Katoh H."/>
            <person name="Sasamoto S."/>
            <person name="Watanabe A."/>
            <person name="Iriguchi M."/>
            <person name="Kawashima K."/>
            <person name="Kimura T."/>
            <person name="Kishida Y."/>
            <person name="Kiyokawa C."/>
            <person name="Kohara M."/>
            <person name="Matsumoto M."/>
            <person name="Matsuno A."/>
            <person name="Nakazaki N."/>
            <person name="Shimpo S."/>
            <person name="Sugimoto M."/>
            <person name="Takeuchi C."/>
            <person name="Yamada M."/>
            <person name="Tabata S."/>
        </authorList>
    </citation>
    <scope>NUCLEOTIDE SEQUENCE [LARGE SCALE GENOMIC DNA]</scope>
    <source>
        <strain evidence="3">IAM M-273 / NIES-2133 / BP-1</strain>
    </source>
</reference>
<sequence length="224" mass="24705">MISIPVAQQQKLPRLVLPRVYGFPPNRETLGGTAYLIVENDGNTLIDSPPWTDGSQHWLREQGGVKRLILTHRGAIARVRAIQDTFDCEVMIHAQEAYLLPQVTVTPFNHHLAIGETLEILWTPGHSPGSACVYWSCQGGVLFTGRHLLPTPTGELAPIKTATTFHWPRQLRSVEALKAFCRQKSLSYLCPGANMGFLRGTLAIANAQAVLQGLSVDNLLCDKF</sequence>
<accession>Q8DKI7</accession>
<evidence type="ECO:0000313" key="3">
    <source>
        <dbReference type="Proteomes" id="UP000000440"/>
    </source>
</evidence>
<dbReference type="RefSeq" id="WP_011056716.1">
    <property type="nucleotide sequence ID" value="NC_004113.1"/>
</dbReference>
<dbReference type="PANTHER" id="PTHR42773:SF3">
    <property type="entry name" value="SLR0630 PROTEIN"/>
    <property type="match status" value="1"/>
</dbReference>
<dbReference type="InterPro" id="IPR036866">
    <property type="entry name" value="RibonucZ/Hydroxyglut_hydro"/>
</dbReference>
<dbReference type="AlphaFoldDB" id="Q8DKI7"/>
<protein>
    <submittedName>
        <fullName evidence="2">Tlr0872 protein</fullName>
    </submittedName>
</protein>
<feature type="domain" description="Metallo-beta-lactamase" evidence="1">
    <location>
        <begin position="31"/>
        <end position="193"/>
    </location>
</feature>
<dbReference type="KEGG" id="tel:tlr0872"/>
<dbReference type="PANTHER" id="PTHR42773">
    <property type="entry name" value="METALLO-BETA-LACTAMASE-RELATED"/>
    <property type="match status" value="1"/>
</dbReference>
<organism evidence="2 3">
    <name type="scientific">Thermosynechococcus vestitus (strain NIES-2133 / IAM M-273 / BP-1)</name>
    <dbReference type="NCBI Taxonomy" id="197221"/>
    <lineage>
        <taxon>Bacteria</taxon>
        <taxon>Bacillati</taxon>
        <taxon>Cyanobacteriota</taxon>
        <taxon>Cyanophyceae</taxon>
        <taxon>Acaryochloridales</taxon>
        <taxon>Thermosynechococcaceae</taxon>
        <taxon>Thermosynechococcus</taxon>
    </lineage>
</organism>
<name>Q8DKI7_THEVB</name>
<dbReference type="SMART" id="SM00849">
    <property type="entry name" value="Lactamase_B"/>
    <property type="match status" value="1"/>
</dbReference>
<dbReference type="STRING" id="197221.gene:10747464"/>
<gene>
    <name evidence="2" type="ordered locus">tlr0872</name>
</gene>
<dbReference type="Pfam" id="PF00753">
    <property type="entry name" value="Lactamase_B"/>
    <property type="match status" value="1"/>
</dbReference>
<dbReference type="Gene3D" id="3.60.15.10">
    <property type="entry name" value="Ribonuclease Z/Hydroxyacylglutathione hydrolase-like"/>
    <property type="match status" value="1"/>
</dbReference>
<dbReference type="PATRIC" id="fig|197221.4.peg.918"/>
<proteinExistence type="predicted"/>
<dbReference type="eggNOG" id="COG0491">
    <property type="taxonomic scope" value="Bacteria"/>
</dbReference>
<dbReference type="SMR" id="Q8DKI7"/>
<dbReference type="SUPFAM" id="SSF56281">
    <property type="entry name" value="Metallo-hydrolase/oxidoreductase"/>
    <property type="match status" value="1"/>
</dbReference>
<dbReference type="Proteomes" id="UP000000440">
    <property type="component" value="Chromosome"/>
</dbReference>
<evidence type="ECO:0000259" key="1">
    <source>
        <dbReference type="SMART" id="SM00849"/>
    </source>
</evidence>
<evidence type="ECO:0000313" key="2">
    <source>
        <dbReference type="EMBL" id="BAC08424.1"/>
    </source>
</evidence>
<dbReference type="InterPro" id="IPR001279">
    <property type="entry name" value="Metallo-B-lactamas"/>
</dbReference>
<keyword evidence="3" id="KW-1185">Reference proteome</keyword>
<dbReference type="EnsemblBacteria" id="BAC08424">
    <property type="protein sequence ID" value="BAC08424"/>
    <property type="gene ID" value="BAC08424"/>
</dbReference>